<evidence type="ECO:0000313" key="2">
    <source>
        <dbReference type="Proteomes" id="UP001211907"/>
    </source>
</evidence>
<dbReference type="AlphaFoldDB" id="A0AAD5SV59"/>
<proteinExistence type="predicted"/>
<dbReference type="InterPro" id="IPR022036">
    <property type="entry name" value="DUF3605"/>
</dbReference>
<dbReference type="EMBL" id="JADGJH010001662">
    <property type="protein sequence ID" value="KAJ3111144.1"/>
    <property type="molecule type" value="Genomic_DNA"/>
</dbReference>
<dbReference type="GO" id="GO:0005737">
    <property type="term" value="C:cytoplasm"/>
    <property type="evidence" value="ECO:0007669"/>
    <property type="project" value="TreeGrafter"/>
</dbReference>
<dbReference type="PANTHER" id="PTHR35020">
    <property type="entry name" value="N-ACETYLGLUCOSAMINE-INDUCED PROTEIN 1"/>
    <property type="match status" value="1"/>
</dbReference>
<name>A0AAD5SV59_9FUNG</name>
<reference evidence="1" key="1">
    <citation type="submission" date="2020-05" db="EMBL/GenBank/DDBJ databases">
        <title>Phylogenomic resolution of chytrid fungi.</title>
        <authorList>
            <person name="Stajich J.E."/>
            <person name="Amses K."/>
            <person name="Simmons R."/>
            <person name="Seto K."/>
            <person name="Myers J."/>
            <person name="Bonds A."/>
            <person name="Quandt C.A."/>
            <person name="Barry K."/>
            <person name="Liu P."/>
            <person name="Grigoriev I."/>
            <person name="Longcore J.E."/>
            <person name="James T.Y."/>
        </authorList>
    </citation>
    <scope>NUCLEOTIDE SEQUENCE</scope>
    <source>
        <strain evidence="1">JEL0513</strain>
    </source>
</reference>
<dbReference type="Pfam" id="PF12239">
    <property type="entry name" value="DUF3605"/>
    <property type="match status" value="1"/>
</dbReference>
<protein>
    <submittedName>
        <fullName evidence="1">Uncharacterized protein</fullName>
    </submittedName>
</protein>
<dbReference type="GO" id="GO:0006044">
    <property type="term" value="P:N-acetylglucosamine metabolic process"/>
    <property type="evidence" value="ECO:0007669"/>
    <property type="project" value="TreeGrafter"/>
</dbReference>
<gene>
    <name evidence="1" type="ORF">HK100_002794</name>
</gene>
<dbReference type="PANTHER" id="PTHR35020:SF2">
    <property type="entry name" value="N-ACETYLGLUCOSAMINE-INDUCED PROTEIN 1"/>
    <property type="match status" value="1"/>
</dbReference>
<dbReference type="Proteomes" id="UP001211907">
    <property type="component" value="Unassembled WGS sequence"/>
</dbReference>
<comment type="caution">
    <text evidence="1">The sequence shown here is derived from an EMBL/GenBank/DDBJ whole genome shotgun (WGS) entry which is preliminary data.</text>
</comment>
<accession>A0AAD5SV59</accession>
<keyword evidence="2" id="KW-1185">Reference proteome</keyword>
<sequence length="159" mass="18240">MPPVLAPFKGILSFEEVKQTVDSGNWERFSRTPEVSAVYANYLEKLPTIYTSVSDAVKIDTLGFESRVDEGSGLLRAVDPVGSQFVRLVRNPFPYATLPGIEHWVLWNMEQYNEFVEKEFGRSEHLWFVNPPHRKTVPGIHHCHIFVNTNVPISRKNNK</sequence>
<organism evidence="1 2">
    <name type="scientific">Physocladia obscura</name>
    <dbReference type="NCBI Taxonomy" id="109957"/>
    <lineage>
        <taxon>Eukaryota</taxon>
        <taxon>Fungi</taxon>
        <taxon>Fungi incertae sedis</taxon>
        <taxon>Chytridiomycota</taxon>
        <taxon>Chytridiomycota incertae sedis</taxon>
        <taxon>Chytridiomycetes</taxon>
        <taxon>Chytridiales</taxon>
        <taxon>Chytriomycetaceae</taxon>
        <taxon>Physocladia</taxon>
    </lineage>
</organism>
<evidence type="ECO:0000313" key="1">
    <source>
        <dbReference type="EMBL" id="KAJ3111144.1"/>
    </source>
</evidence>